<gene>
    <name evidence="1" type="ORF">HNR15_002578</name>
</gene>
<dbReference type="AlphaFoldDB" id="A0A853DN99"/>
<keyword evidence="2" id="KW-1185">Reference proteome</keyword>
<sequence length="199" mass="22189">MTVAPSYVTHYYRAGKHAFRNLSDLPEFELALVLADLASLEHQTVSARRFGPRYMALRTATEARLRERFVAAGGRPQRRAPHYFVLGESTWFAGLYQDTAEVRLPLAALPDDATSLTYADSITAMGLGLPMGLPAPHPQHADRVYRLHELSELLTQYEPPGDTAPDGLAGYAGHQRHRINTYIEVQLWSDEPVLAHLPT</sequence>
<organism evidence="1 2">
    <name type="scientific">Allobranchiibius huperziae</name>
    <dbReference type="NCBI Taxonomy" id="1874116"/>
    <lineage>
        <taxon>Bacteria</taxon>
        <taxon>Bacillati</taxon>
        <taxon>Actinomycetota</taxon>
        <taxon>Actinomycetes</taxon>
        <taxon>Micrococcales</taxon>
        <taxon>Dermacoccaceae</taxon>
        <taxon>Allobranchiibius</taxon>
    </lineage>
</organism>
<dbReference type="EMBL" id="JACCFW010000001">
    <property type="protein sequence ID" value="NYJ75615.1"/>
    <property type="molecule type" value="Genomic_DNA"/>
</dbReference>
<evidence type="ECO:0000313" key="2">
    <source>
        <dbReference type="Proteomes" id="UP000571817"/>
    </source>
</evidence>
<dbReference type="RefSeq" id="WP_179482433.1">
    <property type="nucleotide sequence ID" value="NZ_JACCFW010000001.1"/>
</dbReference>
<proteinExistence type="predicted"/>
<comment type="caution">
    <text evidence="1">The sequence shown here is derived from an EMBL/GenBank/DDBJ whole genome shotgun (WGS) entry which is preliminary data.</text>
</comment>
<reference evidence="1 2" key="1">
    <citation type="submission" date="2020-07" db="EMBL/GenBank/DDBJ databases">
        <title>Sequencing the genomes of 1000 actinobacteria strains.</title>
        <authorList>
            <person name="Klenk H.-P."/>
        </authorList>
    </citation>
    <scope>NUCLEOTIDE SEQUENCE [LARGE SCALE GENOMIC DNA]</scope>
    <source>
        <strain evidence="1 2">DSM 29531</strain>
    </source>
</reference>
<protein>
    <submittedName>
        <fullName evidence="1">Uncharacterized protein</fullName>
    </submittedName>
</protein>
<dbReference type="Proteomes" id="UP000571817">
    <property type="component" value="Unassembled WGS sequence"/>
</dbReference>
<accession>A0A853DN99</accession>
<name>A0A853DN99_9MICO</name>
<evidence type="ECO:0000313" key="1">
    <source>
        <dbReference type="EMBL" id="NYJ75615.1"/>
    </source>
</evidence>